<evidence type="ECO:0000313" key="3">
    <source>
        <dbReference type="Proteomes" id="UP000280417"/>
    </source>
</evidence>
<feature type="domain" description="Flagellar protein FlgJ N-terminal" evidence="1">
    <location>
        <begin position="39"/>
        <end position="86"/>
    </location>
</feature>
<dbReference type="EMBL" id="QMQA01000022">
    <property type="protein sequence ID" value="RLE14963.1"/>
    <property type="molecule type" value="Genomic_DNA"/>
</dbReference>
<comment type="caution">
    <text evidence="2">The sequence shown here is derived from an EMBL/GenBank/DDBJ whole genome shotgun (WGS) entry which is preliminary data.</text>
</comment>
<dbReference type="Pfam" id="PF10135">
    <property type="entry name" value="Rod-binding"/>
    <property type="match status" value="1"/>
</dbReference>
<protein>
    <recommendedName>
        <fullName evidence="1">Flagellar protein FlgJ N-terminal domain-containing protein</fullName>
    </recommendedName>
</protein>
<dbReference type="InterPro" id="IPR019301">
    <property type="entry name" value="Flagellar_prot_FlgJ_N"/>
</dbReference>
<name>A0A662DKZ6_UNCAE</name>
<dbReference type="AlphaFoldDB" id="A0A662DKZ6"/>
<dbReference type="Proteomes" id="UP000280417">
    <property type="component" value="Unassembled WGS sequence"/>
</dbReference>
<evidence type="ECO:0000313" key="2">
    <source>
        <dbReference type="EMBL" id="RLE14963.1"/>
    </source>
</evidence>
<reference evidence="2 3" key="1">
    <citation type="submission" date="2018-06" db="EMBL/GenBank/DDBJ databases">
        <title>Extensive metabolic versatility and redundancy in microbially diverse, dynamic hydrothermal sediments.</title>
        <authorList>
            <person name="Dombrowski N."/>
            <person name="Teske A."/>
            <person name="Baker B.J."/>
        </authorList>
    </citation>
    <scope>NUCLEOTIDE SEQUENCE [LARGE SCALE GENOMIC DNA]</scope>
    <source>
        <strain evidence="2">B3_G15</strain>
    </source>
</reference>
<gene>
    <name evidence="2" type="ORF">DRJ04_01330</name>
</gene>
<organism evidence="2 3">
    <name type="scientific">Aerophobetes bacterium</name>
    <dbReference type="NCBI Taxonomy" id="2030807"/>
    <lineage>
        <taxon>Bacteria</taxon>
        <taxon>Candidatus Aerophobota</taxon>
    </lineage>
</organism>
<proteinExistence type="predicted"/>
<accession>A0A662DKZ6</accession>
<sequence>MLQSVNLLQEGMGGGLYEERLRKVCSQFEAIFLNYLFLQMKKTIPESGLFKEEFASRIYEEEFYSLLAEKLAETGGIGLAKLLYQQLKNKAKQDPGGENAGSK</sequence>
<evidence type="ECO:0000259" key="1">
    <source>
        <dbReference type="Pfam" id="PF10135"/>
    </source>
</evidence>